<evidence type="ECO:0008006" key="3">
    <source>
        <dbReference type="Google" id="ProtNLM"/>
    </source>
</evidence>
<dbReference type="AlphaFoldDB" id="A0A3Q3APK6"/>
<proteinExistence type="predicted"/>
<protein>
    <recommendedName>
        <fullName evidence="3">Reverse transcriptase domain-containing protein</fullName>
    </recommendedName>
</protein>
<name>A0A3Q3APK6_KRYMA</name>
<sequence length="97" mass="10949">MDKLSNYSLTLPQSTTVDKNTLDTPITTEEMTQAIRSMQNGKFVSKLVPFLRLFQKIMLDKNLPPTTTLAVKLVLMKKDKNLLDCGSYHPISLLCCD</sequence>
<reference evidence="1" key="1">
    <citation type="submission" date="2025-08" db="UniProtKB">
        <authorList>
            <consortium name="Ensembl"/>
        </authorList>
    </citation>
    <scope>IDENTIFICATION</scope>
</reference>
<organism evidence="1 2">
    <name type="scientific">Kryptolebias marmoratus</name>
    <name type="common">Mangrove killifish</name>
    <name type="synonym">Rivulus marmoratus</name>
    <dbReference type="NCBI Taxonomy" id="37003"/>
    <lineage>
        <taxon>Eukaryota</taxon>
        <taxon>Metazoa</taxon>
        <taxon>Chordata</taxon>
        <taxon>Craniata</taxon>
        <taxon>Vertebrata</taxon>
        <taxon>Euteleostomi</taxon>
        <taxon>Actinopterygii</taxon>
        <taxon>Neopterygii</taxon>
        <taxon>Teleostei</taxon>
        <taxon>Neoteleostei</taxon>
        <taxon>Acanthomorphata</taxon>
        <taxon>Ovalentaria</taxon>
        <taxon>Atherinomorphae</taxon>
        <taxon>Cyprinodontiformes</taxon>
        <taxon>Rivulidae</taxon>
        <taxon>Kryptolebias</taxon>
    </lineage>
</organism>
<reference evidence="1" key="2">
    <citation type="submission" date="2025-09" db="UniProtKB">
        <authorList>
            <consortium name="Ensembl"/>
        </authorList>
    </citation>
    <scope>IDENTIFICATION</scope>
</reference>
<dbReference type="Ensembl" id="ENSKMAT00000013621.1">
    <property type="protein sequence ID" value="ENSKMAP00000013414.1"/>
    <property type="gene ID" value="ENSKMAG00000010076.1"/>
</dbReference>
<accession>A0A3Q3APK6</accession>
<keyword evidence="2" id="KW-1185">Reference proteome</keyword>
<evidence type="ECO:0000313" key="2">
    <source>
        <dbReference type="Proteomes" id="UP000264800"/>
    </source>
</evidence>
<dbReference type="Proteomes" id="UP000264800">
    <property type="component" value="Unplaced"/>
</dbReference>
<evidence type="ECO:0000313" key="1">
    <source>
        <dbReference type="Ensembl" id="ENSKMAP00000013414.1"/>
    </source>
</evidence>